<dbReference type="CDD" id="cd07035">
    <property type="entry name" value="TPP_PYR_POX_like"/>
    <property type="match status" value="1"/>
</dbReference>
<keyword evidence="2 3" id="KW-0786">Thiamine pyrophosphate</keyword>
<feature type="domain" description="Thiamine pyrophosphate enzyme N-terminal TPP-binding" evidence="6">
    <location>
        <begin position="9"/>
        <end position="122"/>
    </location>
</feature>
<feature type="domain" description="Thiamine pyrophosphate enzyme TPP-binding" evidence="5">
    <location>
        <begin position="434"/>
        <end position="568"/>
    </location>
</feature>
<dbReference type="GO" id="GO:0003984">
    <property type="term" value="F:acetolactate synthase activity"/>
    <property type="evidence" value="ECO:0007669"/>
    <property type="project" value="TreeGrafter"/>
</dbReference>
<name>A0A6A8GJZ7_9EURY</name>
<evidence type="ECO:0000256" key="1">
    <source>
        <dbReference type="ARBA" id="ARBA00007812"/>
    </source>
</evidence>
<proteinExistence type="inferred from homology"/>
<evidence type="ECO:0000259" key="4">
    <source>
        <dbReference type="Pfam" id="PF00205"/>
    </source>
</evidence>
<dbReference type="PANTHER" id="PTHR18968">
    <property type="entry name" value="THIAMINE PYROPHOSPHATE ENZYMES"/>
    <property type="match status" value="1"/>
</dbReference>
<evidence type="ECO:0000259" key="6">
    <source>
        <dbReference type="Pfam" id="PF02776"/>
    </source>
</evidence>
<dbReference type="GO" id="GO:0044272">
    <property type="term" value="P:sulfur compound biosynthetic process"/>
    <property type="evidence" value="ECO:0007669"/>
    <property type="project" value="UniProtKB-ARBA"/>
</dbReference>
<organism evidence="7 8">
    <name type="scientific">Haloferax litoreum</name>
    <dbReference type="NCBI Taxonomy" id="2666140"/>
    <lineage>
        <taxon>Archaea</taxon>
        <taxon>Methanobacteriati</taxon>
        <taxon>Methanobacteriota</taxon>
        <taxon>Stenosarchaea group</taxon>
        <taxon>Halobacteria</taxon>
        <taxon>Halobacteriales</taxon>
        <taxon>Haloferacaceae</taxon>
        <taxon>Haloferax</taxon>
    </lineage>
</organism>
<evidence type="ECO:0000313" key="7">
    <source>
        <dbReference type="EMBL" id="MRX23425.1"/>
    </source>
</evidence>
<dbReference type="GO" id="GO:0050660">
    <property type="term" value="F:flavin adenine dinucleotide binding"/>
    <property type="evidence" value="ECO:0007669"/>
    <property type="project" value="TreeGrafter"/>
</dbReference>
<dbReference type="RefSeq" id="WP_151164248.1">
    <property type="nucleotide sequence ID" value="NZ_WKJO01000002.1"/>
</dbReference>
<dbReference type="GO" id="GO:0000287">
    <property type="term" value="F:magnesium ion binding"/>
    <property type="evidence" value="ECO:0007669"/>
    <property type="project" value="InterPro"/>
</dbReference>
<sequence length="573" mass="60639">MSSATHRRSGADLFVEILDSYGVSALFGNPGTTELPLMNSVTNSNVEYVLALHEDVAVGMAAGYAKSRYHSFREDGGELPIGVVNLHLAPGLLHGLGNVYAAKAGNVPLVVTAGAHSTDFRHEEPILHGELPPLAESVVKWSAEVRHVDSMPTMLRRAFRVALTPPTGPVFLSLPLDVMLASTDATVERLGSVPTPGTGSPADVDRATQILVEATDPVVVFGDGVSQAAASEEAIAFAEASGARVHGEILSCEVNFPADHPAWAGYLSTNEAEVAAALDTDTVVLVGCSTNTTAVRHEAPLVSPETKFVHVSEDAWQLGKNEPADASILGDPKLVLSELSERVESELEESVHEARTARAKADATAMKRDVSPPEEIPDTQVTLDTSAHTNVRVGAVVEVLRELAPDAYLVDESVTAKGPLLSRWPLQPNQRVSNKGGGLGYGLPAALGAALAVAAADDDHRPVVGLIGDGSFLYYPHALFSAARYDLNVTIVVFNNGSYRILKKNSMNMLGGDEADFDFEWAGLTPSVDYVSNAESFGVAGFRIDDRDSLRDTLAEAVQTDGPTVVDVNVAEL</sequence>
<dbReference type="Pfam" id="PF02776">
    <property type="entry name" value="TPP_enzyme_N"/>
    <property type="match status" value="1"/>
</dbReference>
<dbReference type="CDD" id="cd02002">
    <property type="entry name" value="TPP_BFDC"/>
    <property type="match status" value="1"/>
</dbReference>
<dbReference type="InterPro" id="IPR012000">
    <property type="entry name" value="Thiamin_PyroP_enz_cen_dom"/>
</dbReference>
<keyword evidence="8" id="KW-1185">Reference proteome</keyword>
<dbReference type="InterPro" id="IPR029035">
    <property type="entry name" value="DHS-like_NAD/FAD-binding_dom"/>
</dbReference>
<dbReference type="Pfam" id="PF00205">
    <property type="entry name" value="TPP_enzyme_M"/>
    <property type="match status" value="1"/>
</dbReference>
<evidence type="ECO:0000256" key="3">
    <source>
        <dbReference type="RuleBase" id="RU362132"/>
    </source>
</evidence>
<dbReference type="Gene3D" id="3.40.50.1220">
    <property type="entry name" value="TPP-binding domain"/>
    <property type="match status" value="1"/>
</dbReference>
<dbReference type="GO" id="GO:0030976">
    <property type="term" value="F:thiamine pyrophosphate binding"/>
    <property type="evidence" value="ECO:0007669"/>
    <property type="project" value="InterPro"/>
</dbReference>
<dbReference type="AlphaFoldDB" id="A0A6A8GJZ7"/>
<dbReference type="SUPFAM" id="SSF52518">
    <property type="entry name" value="Thiamin diphosphate-binding fold (THDP-binding)"/>
    <property type="match status" value="2"/>
</dbReference>
<dbReference type="InterPro" id="IPR011766">
    <property type="entry name" value="TPP_enzyme_TPP-bd"/>
</dbReference>
<feature type="domain" description="Thiamine pyrophosphate enzyme central" evidence="4">
    <location>
        <begin position="204"/>
        <end position="339"/>
    </location>
</feature>
<dbReference type="Gene3D" id="3.40.50.970">
    <property type="match status" value="2"/>
</dbReference>
<comment type="caution">
    <text evidence="7">The sequence shown here is derived from an EMBL/GenBank/DDBJ whole genome shotgun (WGS) entry which is preliminary data.</text>
</comment>
<dbReference type="Pfam" id="PF02775">
    <property type="entry name" value="TPP_enzyme_C"/>
    <property type="match status" value="1"/>
</dbReference>
<evidence type="ECO:0000259" key="5">
    <source>
        <dbReference type="Pfam" id="PF02775"/>
    </source>
</evidence>
<dbReference type="InterPro" id="IPR045229">
    <property type="entry name" value="TPP_enz"/>
</dbReference>
<dbReference type="GO" id="GO:0006082">
    <property type="term" value="P:organic acid metabolic process"/>
    <property type="evidence" value="ECO:0007669"/>
    <property type="project" value="UniProtKB-ARBA"/>
</dbReference>
<reference evidence="7 8" key="1">
    <citation type="submission" date="2019-11" db="EMBL/GenBank/DDBJ databases">
        <title>Whole genome sequence of Haloferax sp. MBLA0076.</title>
        <authorList>
            <person name="Seo M.-J."/>
            <person name="Cho E.-S."/>
        </authorList>
    </citation>
    <scope>NUCLEOTIDE SEQUENCE [LARGE SCALE GENOMIC DNA]</scope>
    <source>
        <strain evidence="7 8">MBLA0076</strain>
    </source>
</reference>
<protein>
    <submittedName>
        <fullName evidence="7">Thiamine pyrophosphate-binding protein</fullName>
    </submittedName>
</protein>
<gene>
    <name evidence="7" type="ORF">GJR96_15845</name>
</gene>
<evidence type="ECO:0000256" key="2">
    <source>
        <dbReference type="ARBA" id="ARBA00023052"/>
    </source>
</evidence>
<accession>A0A6A8GJZ7</accession>
<dbReference type="InterPro" id="IPR012001">
    <property type="entry name" value="Thiamin_PyroP_enz_TPP-bd_dom"/>
</dbReference>
<dbReference type="InterPro" id="IPR029061">
    <property type="entry name" value="THDP-binding"/>
</dbReference>
<dbReference type="SUPFAM" id="SSF52467">
    <property type="entry name" value="DHS-like NAD/FAD-binding domain"/>
    <property type="match status" value="1"/>
</dbReference>
<evidence type="ECO:0000313" key="8">
    <source>
        <dbReference type="Proteomes" id="UP000439022"/>
    </source>
</evidence>
<dbReference type="EMBL" id="WKJO01000002">
    <property type="protein sequence ID" value="MRX23425.1"/>
    <property type="molecule type" value="Genomic_DNA"/>
</dbReference>
<dbReference type="Proteomes" id="UP000439022">
    <property type="component" value="Unassembled WGS sequence"/>
</dbReference>
<comment type="similarity">
    <text evidence="1 3">Belongs to the TPP enzyme family.</text>
</comment>